<proteinExistence type="predicted"/>
<evidence type="ECO:0000313" key="1">
    <source>
        <dbReference type="EMBL" id="UOD28183.1"/>
    </source>
</evidence>
<dbReference type="Pfam" id="PF05488">
    <property type="entry name" value="PAAR_motif"/>
    <property type="match status" value="1"/>
</dbReference>
<organism evidence="1 2">
    <name type="scientific">Massilia violaceinigra</name>
    <dbReference type="NCBI Taxonomy" id="2045208"/>
    <lineage>
        <taxon>Bacteria</taxon>
        <taxon>Pseudomonadati</taxon>
        <taxon>Pseudomonadota</taxon>
        <taxon>Betaproteobacteria</taxon>
        <taxon>Burkholderiales</taxon>
        <taxon>Oxalobacteraceae</taxon>
        <taxon>Telluria group</taxon>
        <taxon>Massilia</taxon>
    </lineage>
</organism>
<accession>A0ABY4A0I1</accession>
<dbReference type="Proteomes" id="UP000831532">
    <property type="component" value="Chromosome"/>
</dbReference>
<keyword evidence="2" id="KW-1185">Reference proteome</keyword>
<protein>
    <submittedName>
        <fullName evidence="1">PAAR domain-containing protein</fullName>
    </submittedName>
</protein>
<dbReference type="RefSeq" id="WP_243489360.1">
    <property type="nucleotide sequence ID" value="NZ_CP063361.1"/>
</dbReference>
<evidence type="ECO:0000313" key="2">
    <source>
        <dbReference type="Proteomes" id="UP000831532"/>
    </source>
</evidence>
<dbReference type="CDD" id="cd14744">
    <property type="entry name" value="PAAR_CT_2"/>
    <property type="match status" value="1"/>
</dbReference>
<name>A0ABY4A0I1_9BURK</name>
<dbReference type="Gene3D" id="2.60.200.60">
    <property type="match status" value="1"/>
</dbReference>
<reference evidence="1 2" key="1">
    <citation type="submission" date="2020-10" db="EMBL/GenBank/DDBJ databases">
        <title>Genome analysis of Massilia species.</title>
        <authorList>
            <person name="Jung D.-H."/>
        </authorList>
    </citation>
    <scope>NUCLEOTIDE SEQUENCE [LARGE SCALE GENOMIC DNA]</scope>
    <source>
        <strain evidence="2">sipir</strain>
    </source>
</reference>
<gene>
    <name evidence="1" type="ORF">INH39_22315</name>
</gene>
<sequence>MPDVIRLNDPTSHGGTVVSVAMAHLTVAGLPVACVGDKCSCPVHGDTVIVEGNSVHTLNGIAVAYDGNITSCGAILRSTLATFTQRKL</sequence>
<dbReference type="EMBL" id="CP063361">
    <property type="protein sequence ID" value="UOD28183.1"/>
    <property type="molecule type" value="Genomic_DNA"/>
</dbReference>
<dbReference type="InterPro" id="IPR008727">
    <property type="entry name" value="PAAR_motif"/>
</dbReference>